<dbReference type="AlphaFoldDB" id="D9SH47"/>
<dbReference type="EMBL" id="CP002159">
    <property type="protein sequence ID" value="ADL55844.1"/>
    <property type="molecule type" value="Genomic_DNA"/>
</dbReference>
<dbReference type="RefSeq" id="WP_013293778.1">
    <property type="nucleotide sequence ID" value="NC_014394.1"/>
</dbReference>
<dbReference type="STRING" id="395494.Galf_1834"/>
<gene>
    <name evidence="1" type="ordered locus">Galf_1834</name>
</gene>
<dbReference type="InterPro" id="IPR043038">
    <property type="entry name" value="VbhA_sf"/>
</dbReference>
<protein>
    <recommendedName>
        <fullName evidence="3">Antitoxin VbhA domain-containing protein</fullName>
    </recommendedName>
</protein>
<proteinExistence type="predicted"/>
<accession>D9SH47</accession>
<sequence length="72" mass="8087">MTSFADNLIIRRTQADNAQERKCAAFRYANASLALEGFATDRAQLTRQEEIIHGRLTTEQAIAQLNAKYGRS</sequence>
<keyword evidence="2" id="KW-1185">Reference proteome</keyword>
<dbReference type="CDD" id="cd11586">
    <property type="entry name" value="VbhA_like"/>
    <property type="match status" value="1"/>
</dbReference>
<organism evidence="1 2">
    <name type="scientific">Gallionella capsiferriformans (strain ES-2)</name>
    <name type="common">Gallionella ferruginea capsiferriformans (strain ES-2)</name>
    <dbReference type="NCBI Taxonomy" id="395494"/>
    <lineage>
        <taxon>Bacteria</taxon>
        <taxon>Pseudomonadati</taxon>
        <taxon>Pseudomonadota</taxon>
        <taxon>Betaproteobacteria</taxon>
        <taxon>Nitrosomonadales</taxon>
        <taxon>Gallionellaceae</taxon>
        <taxon>Gallionella</taxon>
    </lineage>
</organism>
<name>D9SH47_GALCS</name>
<dbReference type="InterPro" id="IPR033788">
    <property type="entry name" value="VbhA-like"/>
</dbReference>
<reference evidence="1 2" key="1">
    <citation type="submission" date="2010-08" db="EMBL/GenBank/DDBJ databases">
        <title>Complete sequence of Gallionella capsiferriformans ES-2.</title>
        <authorList>
            <consortium name="US DOE Joint Genome Institute"/>
            <person name="Lucas S."/>
            <person name="Copeland A."/>
            <person name="Lapidus A."/>
            <person name="Cheng J.-F."/>
            <person name="Bruce D."/>
            <person name="Goodwin L."/>
            <person name="Pitluck S."/>
            <person name="Chertkov O."/>
            <person name="Davenport K.W."/>
            <person name="Detter J.C."/>
            <person name="Han C."/>
            <person name="Tapia R."/>
            <person name="Land M."/>
            <person name="Hauser L."/>
            <person name="Chang Y.-J."/>
            <person name="Jeffries C."/>
            <person name="Kyrpides N."/>
            <person name="Ivanova N."/>
            <person name="Mikhailova N."/>
            <person name="Shelobolina E.S."/>
            <person name="Picardal F."/>
            <person name="Roden E."/>
            <person name="Emerson D."/>
            <person name="Woyke T."/>
        </authorList>
    </citation>
    <scope>NUCLEOTIDE SEQUENCE [LARGE SCALE GENOMIC DNA]</scope>
    <source>
        <strain evidence="1 2">ES-2</strain>
    </source>
</reference>
<evidence type="ECO:0000313" key="1">
    <source>
        <dbReference type="EMBL" id="ADL55844.1"/>
    </source>
</evidence>
<dbReference type="Gene3D" id="1.10.8.1050">
    <property type="entry name" value="Antitoxin VbhA-like"/>
    <property type="match status" value="1"/>
</dbReference>
<evidence type="ECO:0000313" key="2">
    <source>
        <dbReference type="Proteomes" id="UP000001235"/>
    </source>
</evidence>
<dbReference type="HOGENOM" id="CLU_2716647_0_0_4"/>
<evidence type="ECO:0008006" key="3">
    <source>
        <dbReference type="Google" id="ProtNLM"/>
    </source>
</evidence>
<dbReference type="Proteomes" id="UP000001235">
    <property type="component" value="Chromosome"/>
</dbReference>
<dbReference type="KEGG" id="gca:Galf_1834"/>